<sequence length="336" mass="35479">MRLANVSFRYGRRAPWVLKDVHLDLPEGTVAEVAGRNGAGKSTLLRLMAGVARPARGSITGRPPVVGYAPEIFPTAQPFTVSTYLAWIAGIRGAKPTAITPWVERLGMTPLLDTPLTDLSKGSAQKVGLAQALLASPGLLILDEPFSGLDRQSRAELPLAIEELRATGAIIIVSDHQNGLADLPRTLHLTVENHTTEIHTPENHTPATHNPATHGTETHSTETQAAGARGTETRDTETQAVGTRDAGTRETGVHTTGIRAAGPHAAEIRAAGLHAAEIRGTDARTGEDITARTLAAGDGEPARAVIEVRVEPGEAEAVLGKLRAEGYQADLREDPS</sequence>
<dbReference type="PANTHER" id="PTHR42939:SF1">
    <property type="entry name" value="ABC TRANSPORTER ATP-BINDING PROTEIN ALBC-RELATED"/>
    <property type="match status" value="1"/>
</dbReference>
<dbReference type="SUPFAM" id="SSF52540">
    <property type="entry name" value="P-loop containing nucleoside triphosphate hydrolases"/>
    <property type="match status" value="1"/>
</dbReference>
<accession>A0ABW1NQX8</accession>
<proteinExistence type="predicted"/>
<evidence type="ECO:0000313" key="6">
    <source>
        <dbReference type="EMBL" id="MFC6085530.1"/>
    </source>
</evidence>
<gene>
    <name evidence="6" type="ORF">ACFP1K_30490</name>
</gene>
<dbReference type="Proteomes" id="UP001596137">
    <property type="component" value="Unassembled WGS sequence"/>
</dbReference>
<keyword evidence="1" id="KW-0813">Transport</keyword>
<dbReference type="InterPro" id="IPR027417">
    <property type="entry name" value="P-loop_NTPase"/>
</dbReference>
<organism evidence="6 7">
    <name type="scientific">Sphaerisporangium aureirubrum</name>
    <dbReference type="NCBI Taxonomy" id="1544736"/>
    <lineage>
        <taxon>Bacteria</taxon>
        <taxon>Bacillati</taxon>
        <taxon>Actinomycetota</taxon>
        <taxon>Actinomycetes</taxon>
        <taxon>Streptosporangiales</taxon>
        <taxon>Streptosporangiaceae</taxon>
        <taxon>Sphaerisporangium</taxon>
    </lineage>
</organism>
<keyword evidence="3 6" id="KW-0067">ATP-binding</keyword>
<dbReference type="InterPro" id="IPR003593">
    <property type="entry name" value="AAA+_ATPase"/>
</dbReference>
<evidence type="ECO:0000256" key="4">
    <source>
        <dbReference type="SAM" id="MobiDB-lite"/>
    </source>
</evidence>
<dbReference type="InterPro" id="IPR051782">
    <property type="entry name" value="ABC_Transporter_VariousFunc"/>
</dbReference>
<feature type="region of interest" description="Disordered" evidence="4">
    <location>
        <begin position="199"/>
        <end position="250"/>
    </location>
</feature>
<feature type="compositionally biased region" description="Polar residues" evidence="4">
    <location>
        <begin position="203"/>
        <end position="215"/>
    </location>
</feature>
<feature type="domain" description="ABC transporter" evidence="5">
    <location>
        <begin position="1"/>
        <end position="225"/>
    </location>
</feature>
<name>A0ABW1NQX8_9ACTN</name>
<keyword evidence="2" id="KW-0547">Nucleotide-binding</keyword>
<evidence type="ECO:0000256" key="2">
    <source>
        <dbReference type="ARBA" id="ARBA00022741"/>
    </source>
</evidence>
<keyword evidence="7" id="KW-1185">Reference proteome</keyword>
<evidence type="ECO:0000256" key="1">
    <source>
        <dbReference type="ARBA" id="ARBA00022448"/>
    </source>
</evidence>
<evidence type="ECO:0000313" key="7">
    <source>
        <dbReference type="Proteomes" id="UP001596137"/>
    </source>
</evidence>
<evidence type="ECO:0000256" key="3">
    <source>
        <dbReference type="ARBA" id="ARBA00022840"/>
    </source>
</evidence>
<dbReference type="EMBL" id="JBHSRF010000064">
    <property type="protein sequence ID" value="MFC6085530.1"/>
    <property type="molecule type" value="Genomic_DNA"/>
</dbReference>
<protein>
    <submittedName>
        <fullName evidence="6">ATP-binding cassette domain-containing protein</fullName>
    </submittedName>
</protein>
<dbReference type="InterPro" id="IPR003439">
    <property type="entry name" value="ABC_transporter-like_ATP-bd"/>
</dbReference>
<dbReference type="SMART" id="SM00382">
    <property type="entry name" value="AAA"/>
    <property type="match status" value="1"/>
</dbReference>
<dbReference type="Pfam" id="PF00005">
    <property type="entry name" value="ABC_tran"/>
    <property type="match status" value="1"/>
</dbReference>
<dbReference type="PANTHER" id="PTHR42939">
    <property type="entry name" value="ABC TRANSPORTER ATP-BINDING PROTEIN ALBC-RELATED"/>
    <property type="match status" value="1"/>
</dbReference>
<dbReference type="PROSITE" id="PS50893">
    <property type="entry name" value="ABC_TRANSPORTER_2"/>
    <property type="match status" value="1"/>
</dbReference>
<dbReference type="GO" id="GO:0005524">
    <property type="term" value="F:ATP binding"/>
    <property type="evidence" value="ECO:0007669"/>
    <property type="project" value="UniProtKB-KW"/>
</dbReference>
<evidence type="ECO:0000259" key="5">
    <source>
        <dbReference type="PROSITE" id="PS50893"/>
    </source>
</evidence>
<comment type="caution">
    <text evidence="6">The sequence shown here is derived from an EMBL/GenBank/DDBJ whole genome shotgun (WGS) entry which is preliminary data.</text>
</comment>
<dbReference type="RefSeq" id="WP_380759762.1">
    <property type="nucleotide sequence ID" value="NZ_JBHSRF010000064.1"/>
</dbReference>
<dbReference type="Gene3D" id="3.40.50.300">
    <property type="entry name" value="P-loop containing nucleotide triphosphate hydrolases"/>
    <property type="match status" value="1"/>
</dbReference>
<reference evidence="7" key="1">
    <citation type="journal article" date="2019" name="Int. J. Syst. Evol. Microbiol.">
        <title>The Global Catalogue of Microorganisms (GCM) 10K type strain sequencing project: providing services to taxonomists for standard genome sequencing and annotation.</title>
        <authorList>
            <consortium name="The Broad Institute Genomics Platform"/>
            <consortium name="The Broad Institute Genome Sequencing Center for Infectious Disease"/>
            <person name="Wu L."/>
            <person name="Ma J."/>
        </authorList>
    </citation>
    <scope>NUCLEOTIDE SEQUENCE [LARGE SCALE GENOMIC DNA]</scope>
    <source>
        <strain evidence="7">JCM 30346</strain>
    </source>
</reference>